<reference evidence="1 2" key="1">
    <citation type="submission" date="2016-02" db="EMBL/GenBank/DDBJ databases">
        <title>Genome analysis of coral dinoflagellate symbionts highlights evolutionary adaptations to a symbiotic lifestyle.</title>
        <authorList>
            <person name="Aranda M."/>
            <person name="Li Y."/>
            <person name="Liew Y.J."/>
            <person name="Baumgarten S."/>
            <person name="Simakov O."/>
            <person name="Wilson M."/>
            <person name="Piel J."/>
            <person name="Ashoor H."/>
            <person name="Bougouffa S."/>
            <person name="Bajic V.B."/>
            <person name="Ryu T."/>
            <person name="Ravasi T."/>
            <person name="Bayer T."/>
            <person name="Micklem G."/>
            <person name="Kim H."/>
            <person name="Bhak J."/>
            <person name="Lajeunesse T.C."/>
            <person name="Voolstra C.R."/>
        </authorList>
    </citation>
    <scope>NUCLEOTIDE SEQUENCE [LARGE SCALE GENOMIC DNA]</scope>
    <source>
        <strain evidence="1 2">CCMP2467</strain>
    </source>
</reference>
<dbReference type="AlphaFoldDB" id="A0A1Q9CXK9"/>
<dbReference type="Proteomes" id="UP000186817">
    <property type="component" value="Unassembled WGS sequence"/>
</dbReference>
<evidence type="ECO:0000313" key="2">
    <source>
        <dbReference type="Proteomes" id="UP000186817"/>
    </source>
</evidence>
<proteinExistence type="predicted"/>
<dbReference type="OrthoDB" id="10383149at2759"/>
<accession>A0A1Q9CXK9</accession>
<comment type="caution">
    <text evidence="1">The sequence shown here is derived from an EMBL/GenBank/DDBJ whole genome shotgun (WGS) entry which is preliminary data.</text>
</comment>
<organism evidence="1 2">
    <name type="scientific">Symbiodinium microadriaticum</name>
    <name type="common">Dinoflagellate</name>
    <name type="synonym">Zooxanthella microadriatica</name>
    <dbReference type="NCBI Taxonomy" id="2951"/>
    <lineage>
        <taxon>Eukaryota</taxon>
        <taxon>Sar</taxon>
        <taxon>Alveolata</taxon>
        <taxon>Dinophyceae</taxon>
        <taxon>Suessiales</taxon>
        <taxon>Symbiodiniaceae</taxon>
        <taxon>Symbiodinium</taxon>
    </lineage>
</organism>
<evidence type="ECO:0000313" key="1">
    <source>
        <dbReference type="EMBL" id="OLP87653.1"/>
    </source>
</evidence>
<dbReference type="EMBL" id="LSRX01000850">
    <property type="protein sequence ID" value="OLP87653.1"/>
    <property type="molecule type" value="Genomic_DNA"/>
</dbReference>
<keyword evidence="2" id="KW-1185">Reference proteome</keyword>
<sequence length="197" mass="20543">MRPQTDIDAGKWNGTMGVGSDDANYDLTVQQHKAEQLQDGEEYRYRLMEIKGTAAQKLEVVRQVHSTLEFRGRDAGSAANPVAGGYPTPGMSGLGLGLVGALSANRSPPGAGFGAGAFASSLSNTSDLGQLTLQIAMPNEEVSRIMASESSGIARRAGVRLSAARGAGGLPVLKVSGTAVANSVACYLIQDRLYLMQ</sequence>
<name>A0A1Q9CXK9_SYMMI</name>
<protein>
    <submittedName>
        <fullName evidence="1">Uncharacterized protein</fullName>
    </submittedName>
</protein>
<gene>
    <name evidence="1" type="ORF">AK812_SmicGene31113</name>
</gene>